<dbReference type="Gene3D" id="3.30.1390.30">
    <property type="entry name" value="Penicillin-binding protein 2a, domain 3"/>
    <property type="match status" value="1"/>
</dbReference>
<proteinExistence type="inferred from homology"/>
<evidence type="ECO:0000256" key="3">
    <source>
        <dbReference type="ARBA" id="ARBA00023136"/>
    </source>
</evidence>
<sequence length="630" mass="70249">MIKRTKWIPILFVVLFSLIIARLYQIQVVSTRAFSNGKVDLIALAEQTQSREILLDSGRGVILDRRGVPLVGKDEYQLLVFPQSKQQWDLRQDSFQQLSHLLDVPLTSLQPYLEGIKQPALLARLEQKTIQITPDRAKQINDLQIPGLQAVMTDQRYSSNYVGSSIIGRIGRSRHLLENRFAKQVEDGTFSPQSRVGLSGLESSFEVFLHSEKENIKTYVKDGQGRALTGSALRWKEQLAPEQGQYTIQSTIDYEIQAKVEQYLADEKVEDGAVVVQDISTGDLIALGSIPTNGAKTKTGDSPWENRAWLEANPGSIFKIITATAGLEEGIVKPNTQITCSGILEPYHLKDANNKAHGKQSFSSQFADSCNITLGQLGEKLGGSKLQSYAENFGLGRTITWQGQTSFDADFEQIEQERSGKIYDPRTSKTDKAAAVYTSIGQQDTKITPIQAANMVTALFHKGRAIRPRVVTEVRDQSGKAIATFPNTYLPSTRQLKDSSLQAVRQMMRAVVTEGTAASVRQAKWALAGKTGTAQIGESKLYDKWMVGFGPYQTPIYSVAVLLRQEPDSNDPRATRIFQKVMDFLYDYEKQKALDQKNQKKNQKKNPVSDNSKKETKKDSNSKSKNTSIR</sequence>
<dbReference type="GO" id="GO:0051301">
    <property type="term" value="P:cell division"/>
    <property type="evidence" value="ECO:0007669"/>
    <property type="project" value="UniProtKB-KW"/>
</dbReference>
<dbReference type="PANTHER" id="PTHR30627">
    <property type="entry name" value="PEPTIDOGLYCAN D,D-TRANSPEPTIDASE"/>
    <property type="match status" value="1"/>
</dbReference>
<evidence type="ECO:0000256" key="4">
    <source>
        <dbReference type="SAM" id="MobiDB-lite"/>
    </source>
</evidence>
<evidence type="ECO:0000313" key="7">
    <source>
        <dbReference type="EMBL" id="TCP63572.1"/>
    </source>
</evidence>
<dbReference type="AlphaFoldDB" id="A0A4R2RIF8"/>
<dbReference type="Pfam" id="PF00905">
    <property type="entry name" value="Transpeptidase"/>
    <property type="match status" value="1"/>
</dbReference>
<feature type="compositionally biased region" description="Basic and acidic residues" evidence="4">
    <location>
        <begin position="611"/>
        <end position="622"/>
    </location>
</feature>
<dbReference type="InterPro" id="IPR001460">
    <property type="entry name" value="PCN-bd_Tpept"/>
</dbReference>
<keyword evidence="8" id="KW-1185">Reference proteome</keyword>
<feature type="domain" description="Penicillin-binding protein transpeptidase" evidence="5">
    <location>
        <begin position="272"/>
        <end position="583"/>
    </location>
</feature>
<dbReference type="SUPFAM" id="SSF56519">
    <property type="entry name" value="Penicillin binding protein dimerisation domain"/>
    <property type="match status" value="1"/>
</dbReference>
<dbReference type="Gene3D" id="3.40.710.10">
    <property type="entry name" value="DD-peptidase/beta-lactamase superfamily"/>
    <property type="match status" value="1"/>
</dbReference>
<dbReference type="InterPro" id="IPR050515">
    <property type="entry name" value="Beta-lactam/transpept"/>
</dbReference>
<dbReference type="GO" id="GO:0008658">
    <property type="term" value="F:penicillin binding"/>
    <property type="evidence" value="ECO:0007669"/>
    <property type="project" value="InterPro"/>
</dbReference>
<feature type="region of interest" description="Disordered" evidence="4">
    <location>
        <begin position="593"/>
        <end position="630"/>
    </location>
</feature>
<reference evidence="7 8" key="1">
    <citation type="submission" date="2019-03" db="EMBL/GenBank/DDBJ databases">
        <title>Genomic Encyclopedia of Type Strains, Phase IV (KMG-IV): sequencing the most valuable type-strain genomes for metagenomic binning, comparative biology and taxonomic classification.</title>
        <authorList>
            <person name="Goeker M."/>
        </authorList>
    </citation>
    <scope>NUCLEOTIDE SEQUENCE [LARGE SCALE GENOMIC DNA]</scope>
    <source>
        <strain evidence="7 8">DSM 46831</strain>
    </source>
</reference>
<comment type="subcellular location">
    <subcellularLocation>
        <location evidence="1">Membrane</location>
    </subcellularLocation>
</comment>
<feature type="domain" description="Penicillin-binding protein dimerisation" evidence="6">
    <location>
        <begin position="57"/>
        <end position="229"/>
    </location>
</feature>
<evidence type="ECO:0000259" key="5">
    <source>
        <dbReference type="Pfam" id="PF00905"/>
    </source>
</evidence>
<dbReference type="Gene3D" id="3.90.1310.10">
    <property type="entry name" value="Penicillin-binding protein 2a (Domain 2)"/>
    <property type="match status" value="1"/>
</dbReference>
<organism evidence="7 8">
    <name type="scientific">Baia soyae</name>
    <dbReference type="NCBI Taxonomy" id="1544746"/>
    <lineage>
        <taxon>Bacteria</taxon>
        <taxon>Bacillati</taxon>
        <taxon>Bacillota</taxon>
        <taxon>Bacilli</taxon>
        <taxon>Bacillales</taxon>
        <taxon>Thermoactinomycetaceae</taxon>
        <taxon>Baia</taxon>
    </lineage>
</organism>
<dbReference type="SUPFAM" id="SSF56601">
    <property type="entry name" value="beta-lactamase/transpeptidase-like"/>
    <property type="match status" value="1"/>
</dbReference>
<dbReference type="RefSeq" id="WP_131849783.1">
    <property type="nucleotide sequence ID" value="NZ_SLXV01000049.1"/>
</dbReference>
<keyword evidence="7" id="KW-0132">Cell division</keyword>
<evidence type="ECO:0000256" key="1">
    <source>
        <dbReference type="ARBA" id="ARBA00004370"/>
    </source>
</evidence>
<dbReference type="InterPro" id="IPR036138">
    <property type="entry name" value="PBP_dimer_sf"/>
</dbReference>
<dbReference type="InterPro" id="IPR012338">
    <property type="entry name" value="Beta-lactam/transpept-like"/>
</dbReference>
<keyword evidence="3" id="KW-0472">Membrane</keyword>
<evidence type="ECO:0000256" key="2">
    <source>
        <dbReference type="ARBA" id="ARBA00007171"/>
    </source>
</evidence>
<dbReference type="InterPro" id="IPR005311">
    <property type="entry name" value="PBP_dimer"/>
</dbReference>
<protein>
    <submittedName>
        <fullName evidence="7">Cell division protein FtsI/penicillin-binding protein 2</fullName>
    </submittedName>
</protein>
<dbReference type="PANTHER" id="PTHR30627:SF24">
    <property type="entry name" value="PENICILLIN-BINDING PROTEIN 4B"/>
    <property type="match status" value="1"/>
</dbReference>
<dbReference type="GO" id="GO:0071555">
    <property type="term" value="P:cell wall organization"/>
    <property type="evidence" value="ECO:0007669"/>
    <property type="project" value="TreeGrafter"/>
</dbReference>
<dbReference type="Proteomes" id="UP000294746">
    <property type="component" value="Unassembled WGS sequence"/>
</dbReference>
<dbReference type="GO" id="GO:0071972">
    <property type="term" value="F:peptidoglycan L,D-transpeptidase activity"/>
    <property type="evidence" value="ECO:0007669"/>
    <property type="project" value="TreeGrafter"/>
</dbReference>
<keyword evidence="7" id="KW-0131">Cell cycle</keyword>
<dbReference type="Pfam" id="PF03717">
    <property type="entry name" value="PBP_dimer"/>
    <property type="match status" value="1"/>
</dbReference>
<dbReference type="GO" id="GO:0005886">
    <property type="term" value="C:plasma membrane"/>
    <property type="evidence" value="ECO:0007669"/>
    <property type="project" value="TreeGrafter"/>
</dbReference>
<dbReference type="OrthoDB" id="2985542at2"/>
<comment type="caution">
    <text evidence="7">The sequence shown here is derived from an EMBL/GenBank/DDBJ whole genome shotgun (WGS) entry which is preliminary data.</text>
</comment>
<name>A0A4R2RIF8_9BACL</name>
<evidence type="ECO:0000259" key="6">
    <source>
        <dbReference type="Pfam" id="PF03717"/>
    </source>
</evidence>
<evidence type="ECO:0000313" key="8">
    <source>
        <dbReference type="Proteomes" id="UP000294746"/>
    </source>
</evidence>
<gene>
    <name evidence="7" type="ORF">EDD57_14916</name>
</gene>
<comment type="similarity">
    <text evidence="2">Belongs to the transpeptidase family.</text>
</comment>
<dbReference type="EMBL" id="SLXV01000049">
    <property type="protein sequence ID" value="TCP63572.1"/>
    <property type="molecule type" value="Genomic_DNA"/>
</dbReference>
<accession>A0A4R2RIF8</accession>